<dbReference type="PANTHER" id="PTHR13078">
    <property type="entry name" value="PEROXISOMAL MULTIFUNCTIONAL ENZYME TYPE 2-RELATED"/>
    <property type="match status" value="1"/>
</dbReference>
<accession>A0A1I4T5R2</accession>
<dbReference type="CDD" id="cd03448">
    <property type="entry name" value="HDE_HSD"/>
    <property type="match status" value="1"/>
</dbReference>
<gene>
    <name evidence="3" type="ORF">SAMN05660836_01245</name>
</gene>
<evidence type="ECO:0000313" key="3">
    <source>
        <dbReference type="EMBL" id="SFM72074.1"/>
    </source>
</evidence>
<keyword evidence="4" id="KW-1185">Reference proteome</keyword>
<feature type="domain" description="MaoC-like" evidence="1">
    <location>
        <begin position="159"/>
        <end position="253"/>
    </location>
</feature>
<dbReference type="PANTHER" id="PTHR13078:SF56">
    <property type="entry name" value="PEROXISOMAL MULTIFUNCTIONAL ENZYME TYPE 2"/>
    <property type="match status" value="1"/>
</dbReference>
<dbReference type="RefSeq" id="WP_093394313.1">
    <property type="nucleotide sequence ID" value="NZ_FOUU01000003.1"/>
</dbReference>
<reference evidence="3 4" key="1">
    <citation type="submission" date="2016-10" db="EMBL/GenBank/DDBJ databases">
        <authorList>
            <person name="de Groot N.N."/>
        </authorList>
    </citation>
    <scope>NUCLEOTIDE SEQUENCE [LARGE SCALE GENOMIC DNA]</scope>
    <source>
        <strain evidence="3 4">DSM 9990</strain>
    </source>
</reference>
<dbReference type="GO" id="GO:0044594">
    <property type="term" value="F:17-beta-hydroxysteroid dehydrogenase (NAD+) activity"/>
    <property type="evidence" value="ECO:0007669"/>
    <property type="project" value="TreeGrafter"/>
</dbReference>
<organism evidence="3 4">
    <name type="scientific">Thermodesulforhabdus norvegica</name>
    <dbReference type="NCBI Taxonomy" id="39841"/>
    <lineage>
        <taxon>Bacteria</taxon>
        <taxon>Pseudomonadati</taxon>
        <taxon>Thermodesulfobacteriota</taxon>
        <taxon>Syntrophobacteria</taxon>
        <taxon>Syntrophobacterales</taxon>
        <taxon>Thermodesulforhabdaceae</taxon>
        <taxon>Thermodesulforhabdus</taxon>
    </lineage>
</organism>
<name>A0A1I4T5R2_9BACT</name>
<dbReference type="InterPro" id="IPR054357">
    <property type="entry name" value="MFE-2_N"/>
</dbReference>
<dbReference type="EMBL" id="FOUU01000003">
    <property type="protein sequence ID" value="SFM72074.1"/>
    <property type="molecule type" value="Genomic_DNA"/>
</dbReference>
<dbReference type="AlphaFoldDB" id="A0A1I4T5R2"/>
<dbReference type="InterPro" id="IPR029069">
    <property type="entry name" value="HotDog_dom_sf"/>
</dbReference>
<dbReference type="GO" id="GO:0004300">
    <property type="term" value="F:enoyl-CoA hydratase activity"/>
    <property type="evidence" value="ECO:0007669"/>
    <property type="project" value="TreeGrafter"/>
</dbReference>
<evidence type="ECO:0000259" key="1">
    <source>
        <dbReference type="Pfam" id="PF01575"/>
    </source>
</evidence>
<dbReference type="Pfam" id="PF01575">
    <property type="entry name" value="MaoC_dehydratas"/>
    <property type="match status" value="1"/>
</dbReference>
<evidence type="ECO:0000259" key="2">
    <source>
        <dbReference type="Pfam" id="PF22622"/>
    </source>
</evidence>
<protein>
    <submittedName>
        <fullName evidence="3">Acyl dehydratase</fullName>
    </submittedName>
</protein>
<dbReference type="GO" id="GO:0003857">
    <property type="term" value="F:(3S)-3-hydroxyacyl-CoA dehydrogenase (NAD+) activity"/>
    <property type="evidence" value="ECO:0007669"/>
    <property type="project" value="TreeGrafter"/>
</dbReference>
<dbReference type="Proteomes" id="UP000199611">
    <property type="component" value="Unassembled WGS sequence"/>
</dbReference>
<feature type="domain" description="Peroxisomal multifunctional enzyme type 2-like N-terminal" evidence="2">
    <location>
        <begin position="16"/>
        <end position="139"/>
    </location>
</feature>
<sequence length="284" mass="31281">MINLEIVGQTFGPFDFVYDWRDAVLYNLSVGAGISELEYLYERVPGGLRVYPSFVTVTGYSPLYDILEKLGIDISVVLHGEQSLRVFSPVPAEGIIKSYARVSGVYDKKKAALVVLDVYGEMGSAERLFEMSMGLFCRGFGGWGGDPGPRKEAVPLPEKKEPDFSLRRATLEEQAALYRLCGDYNPLHIDPECARQAGFSRPILHGLCTFGHVVRALVLSLCKGDPSGFRSLECRFSNVVYPGDVINVDGWRLSGGRYALRVWVDRGDGAGVDVLSRVVAEIAE</sequence>
<dbReference type="Pfam" id="PF22622">
    <property type="entry name" value="MFE-2_hydrat-2_N"/>
    <property type="match status" value="1"/>
</dbReference>
<proteinExistence type="predicted"/>
<dbReference type="Gene3D" id="3.10.129.10">
    <property type="entry name" value="Hotdog Thioesterase"/>
    <property type="match status" value="2"/>
</dbReference>
<dbReference type="InterPro" id="IPR002539">
    <property type="entry name" value="MaoC-like_dom"/>
</dbReference>
<dbReference type="SUPFAM" id="SSF54637">
    <property type="entry name" value="Thioesterase/thiol ester dehydrase-isomerase"/>
    <property type="match status" value="2"/>
</dbReference>
<evidence type="ECO:0000313" key="4">
    <source>
        <dbReference type="Proteomes" id="UP000199611"/>
    </source>
</evidence>
<dbReference type="STRING" id="39841.SAMN05660836_01245"/>
<dbReference type="OrthoDB" id="9802564at2"/>
<dbReference type="GO" id="GO:0006635">
    <property type="term" value="P:fatty acid beta-oxidation"/>
    <property type="evidence" value="ECO:0007669"/>
    <property type="project" value="TreeGrafter"/>
</dbReference>